<evidence type="ECO:0000313" key="3">
    <source>
        <dbReference type="Proteomes" id="UP000664169"/>
    </source>
</evidence>
<comment type="caution">
    <text evidence="2">The sequence shown here is derived from an EMBL/GenBank/DDBJ whole genome shotgun (WGS) entry which is preliminary data.</text>
</comment>
<name>A0A8H3FMV3_9LECA</name>
<evidence type="ECO:0000313" key="2">
    <source>
        <dbReference type="EMBL" id="CAF9926700.1"/>
    </source>
</evidence>
<feature type="compositionally biased region" description="Basic residues" evidence="1">
    <location>
        <begin position="113"/>
        <end position="126"/>
    </location>
</feature>
<protein>
    <submittedName>
        <fullName evidence="2">Uncharacterized protein</fullName>
    </submittedName>
</protein>
<organism evidence="2 3">
    <name type="scientific">Gomphillus americanus</name>
    <dbReference type="NCBI Taxonomy" id="1940652"/>
    <lineage>
        <taxon>Eukaryota</taxon>
        <taxon>Fungi</taxon>
        <taxon>Dikarya</taxon>
        <taxon>Ascomycota</taxon>
        <taxon>Pezizomycotina</taxon>
        <taxon>Lecanoromycetes</taxon>
        <taxon>OSLEUM clade</taxon>
        <taxon>Ostropomycetidae</taxon>
        <taxon>Ostropales</taxon>
        <taxon>Graphidaceae</taxon>
        <taxon>Gomphilloideae</taxon>
        <taxon>Gomphillus</taxon>
    </lineage>
</organism>
<feature type="region of interest" description="Disordered" evidence="1">
    <location>
        <begin position="98"/>
        <end position="155"/>
    </location>
</feature>
<dbReference type="AlphaFoldDB" id="A0A8H3FMV3"/>
<accession>A0A8H3FMV3</accession>
<dbReference type="Proteomes" id="UP000664169">
    <property type="component" value="Unassembled WGS sequence"/>
</dbReference>
<dbReference type="OrthoDB" id="5336565at2759"/>
<proteinExistence type="predicted"/>
<reference evidence="2" key="1">
    <citation type="submission" date="2021-03" db="EMBL/GenBank/DDBJ databases">
        <authorList>
            <person name="Tagirdzhanova G."/>
        </authorList>
    </citation>
    <scope>NUCLEOTIDE SEQUENCE</scope>
</reference>
<dbReference type="EMBL" id="CAJPDQ010000025">
    <property type="protein sequence ID" value="CAF9926700.1"/>
    <property type="molecule type" value="Genomic_DNA"/>
</dbReference>
<sequence length="427" mass="47365">MHRKRKAPPINAAAKKLEQEYFWKRKKEDCKDWIQPAAFWDNLSFIPLTRRALEEHNRRCGEVLNAIQHQKRKRLPKKRLLPVPARIARHGGLDLTDLRGYPDPTDMPAAAIRKPKPKAAAPKKKASGSQGKASASGGRVNAEKKTETKTTKSGPYDAAFQQHLIDHGILPYGYTYPNGNPPSKPGNHIEIRERLAQRRSSLSHSLYTDNDRQRFLHEEAGAANEQQVIQSVLPHIEGPTDGTTRGGPTKFANLKSMTMESTVPGYPDIYYGAGTEEIELGVRTVIGDLIIPSAQVHLPAAPNFFVACKGPSGTASVAQRQALYDGAIGARGIQALRSFQGEDVYDGNAYCISSFYSSGLLRMFTIHPVQADNGRLHYVMTLIKGWDMIGDAESFRSGATAYRNLRDWAKEQRDSAIQIANGRVLRD</sequence>
<feature type="compositionally biased region" description="Low complexity" evidence="1">
    <location>
        <begin position="127"/>
        <end position="138"/>
    </location>
</feature>
<gene>
    <name evidence="2" type="ORF">GOMPHAMPRED_004217</name>
</gene>
<keyword evidence="3" id="KW-1185">Reference proteome</keyword>
<feature type="compositionally biased region" description="Basic and acidic residues" evidence="1">
    <location>
        <begin position="141"/>
        <end position="150"/>
    </location>
</feature>
<evidence type="ECO:0000256" key="1">
    <source>
        <dbReference type="SAM" id="MobiDB-lite"/>
    </source>
</evidence>